<reference evidence="2" key="2">
    <citation type="submission" date="2025-05" db="UniProtKB">
        <authorList>
            <consortium name="EnsemblMetazoa"/>
        </authorList>
    </citation>
    <scope>IDENTIFICATION</scope>
</reference>
<reference evidence="4" key="1">
    <citation type="submission" date="2025-04" db="UniProtKB">
        <authorList>
            <consortium name="RefSeq"/>
        </authorList>
    </citation>
    <scope>IDENTIFICATION</scope>
    <source>
        <tissue evidence="4">Whole insect</tissue>
    </source>
</reference>
<organism evidence="4">
    <name type="scientific">Diabrotica virgifera virgifera</name>
    <name type="common">western corn rootworm</name>
    <dbReference type="NCBI Taxonomy" id="50390"/>
    <lineage>
        <taxon>Eukaryota</taxon>
        <taxon>Metazoa</taxon>
        <taxon>Ecdysozoa</taxon>
        <taxon>Arthropoda</taxon>
        <taxon>Hexapoda</taxon>
        <taxon>Insecta</taxon>
        <taxon>Pterygota</taxon>
        <taxon>Neoptera</taxon>
        <taxon>Endopterygota</taxon>
        <taxon>Coleoptera</taxon>
        <taxon>Polyphaga</taxon>
        <taxon>Cucujiformia</taxon>
        <taxon>Chrysomeloidea</taxon>
        <taxon>Chrysomelidae</taxon>
        <taxon>Galerucinae</taxon>
        <taxon>Diabroticina</taxon>
        <taxon>Diabroticites</taxon>
        <taxon>Diabrotica</taxon>
    </lineage>
</organism>
<dbReference type="InterPro" id="IPR015897">
    <property type="entry name" value="CHK_kinase-like"/>
</dbReference>
<evidence type="ECO:0000313" key="4">
    <source>
        <dbReference type="RefSeq" id="XP_028143660.1"/>
    </source>
</evidence>
<dbReference type="EnsemblMetazoa" id="XM_050655155.1">
    <property type="protein sequence ID" value="XP_050511112.1"/>
    <property type="gene ID" value="LOC126887524"/>
</dbReference>
<name>A0A6P7GIR6_DIAVI</name>
<keyword evidence="3" id="KW-1185">Reference proteome</keyword>
<dbReference type="SUPFAM" id="SSF56112">
    <property type="entry name" value="Protein kinase-like (PK-like)"/>
    <property type="match status" value="1"/>
</dbReference>
<dbReference type="Gene3D" id="3.90.1200.10">
    <property type="match status" value="1"/>
</dbReference>
<feature type="domain" description="CHK kinase-like" evidence="1">
    <location>
        <begin position="130"/>
        <end position="325"/>
    </location>
</feature>
<dbReference type="AlphaFoldDB" id="A0A6P7GIR6"/>
<evidence type="ECO:0000313" key="3">
    <source>
        <dbReference type="Proteomes" id="UP001652700"/>
    </source>
</evidence>
<gene>
    <name evidence="4" type="primary">LOC114337437</name>
</gene>
<dbReference type="Pfam" id="PF02958">
    <property type="entry name" value="EcKL"/>
    <property type="match status" value="1"/>
</dbReference>
<dbReference type="PANTHER" id="PTHR11012:SF30">
    <property type="entry name" value="PROTEIN KINASE-LIKE DOMAIN-CONTAINING"/>
    <property type="match status" value="1"/>
</dbReference>
<dbReference type="Proteomes" id="UP001652700">
    <property type="component" value="Unplaced"/>
</dbReference>
<dbReference type="OrthoDB" id="190089at2759"/>
<dbReference type="PANTHER" id="PTHR11012">
    <property type="entry name" value="PROTEIN KINASE-LIKE DOMAIN-CONTAINING"/>
    <property type="match status" value="1"/>
</dbReference>
<evidence type="ECO:0000259" key="1">
    <source>
        <dbReference type="SMART" id="SM00587"/>
    </source>
</evidence>
<proteinExistence type="predicted"/>
<sequence length="405" mass="48028">MYKVLDEKTKNDIFSYIERTVEDANFFEYKIDFKVLPNLYRFEGERLIVSTHIKGVDYLKNKLCLDLTLKISEKCESDNVLRQFFKREQYLFQHITRFLMQLCRKRKVRYPAFPFPMCFKMFSTDDRDVLVYNNLFSMGFQPIHSRSFSPITINVILRQLAEFHALSFSAFDQCTEEFQELLSKWLPDIKSLLASLNLEDNLKTGLQVVADMLMEEKRFDLKEKMEKDLKDGFLAIANKVLSEVPEEAVIIHGDFWYHNILILYERNNPDVVKDLKFISWQMSTVHSPVLDLAYFLYFIYSEDIHQNFETYVEYYYREFCNFVGRIGSDPTKFPFLTLLDHFKRYSIMPLLVAIGGIPLITVDQLDPDNEDFEPITYSSLKDDVKNIIKKKILGILELHYKYFGD</sequence>
<dbReference type="SMART" id="SM00587">
    <property type="entry name" value="CHK"/>
    <property type="match status" value="1"/>
</dbReference>
<protein>
    <submittedName>
        <fullName evidence="4">Uncharacterized protein LOC114337437</fullName>
    </submittedName>
</protein>
<dbReference type="InParanoid" id="A0A6P7GIR6"/>
<dbReference type="InterPro" id="IPR004119">
    <property type="entry name" value="EcKL"/>
</dbReference>
<accession>A0A6P7GIR6</accession>
<dbReference type="InterPro" id="IPR011009">
    <property type="entry name" value="Kinase-like_dom_sf"/>
</dbReference>
<evidence type="ECO:0000313" key="2">
    <source>
        <dbReference type="EnsemblMetazoa" id="XP_050511112.1"/>
    </source>
</evidence>
<dbReference type="RefSeq" id="XP_028143660.1">
    <property type="nucleotide sequence ID" value="XM_028287859.1"/>
</dbReference>